<protein>
    <submittedName>
        <fullName evidence="2">Uncharacterized protein</fullName>
    </submittedName>
</protein>
<feature type="region of interest" description="Disordered" evidence="1">
    <location>
        <begin position="1"/>
        <end position="70"/>
    </location>
</feature>
<evidence type="ECO:0000256" key="1">
    <source>
        <dbReference type="SAM" id="MobiDB-lite"/>
    </source>
</evidence>
<organism evidence="2 3">
    <name type="scientific">Oryza meyeriana var. granulata</name>
    <dbReference type="NCBI Taxonomy" id="110450"/>
    <lineage>
        <taxon>Eukaryota</taxon>
        <taxon>Viridiplantae</taxon>
        <taxon>Streptophyta</taxon>
        <taxon>Embryophyta</taxon>
        <taxon>Tracheophyta</taxon>
        <taxon>Spermatophyta</taxon>
        <taxon>Magnoliopsida</taxon>
        <taxon>Liliopsida</taxon>
        <taxon>Poales</taxon>
        <taxon>Poaceae</taxon>
        <taxon>BOP clade</taxon>
        <taxon>Oryzoideae</taxon>
        <taxon>Oryzeae</taxon>
        <taxon>Oryzinae</taxon>
        <taxon>Oryza</taxon>
        <taxon>Oryza meyeriana</taxon>
    </lineage>
</organism>
<reference evidence="2 3" key="1">
    <citation type="submission" date="2019-11" db="EMBL/GenBank/DDBJ databases">
        <title>Whole genome sequence of Oryza granulata.</title>
        <authorList>
            <person name="Li W."/>
        </authorList>
    </citation>
    <scope>NUCLEOTIDE SEQUENCE [LARGE SCALE GENOMIC DNA]</scope>
    <source>
        <strain evidence="3">cv. Menghai</strain>
        <tissue evidence="2">Leaf</tissue>
    </source>
</reference>
<evidence type="ECO:0000313" key="3">
    <source>
        <dbReference type="Proteomes" id="UP000479710"/>
    </source>
</evidence>
<dbReference type="AlphaFoldDB" id="A0A6G1BNB4"/>
<proteinExistence type="predicted"/>
<gene>
    <name evidence="2" type="ORF">E2562_023666</name>
</gene>
<dbReference type="EMBL" id="SPHZ02000012">
    <property type="protein sequence ID" value="KAF0889366.1"/>
    <property type="molecule type" value="Genomic_DNA"/>
</dbReference>
<accession>A0A6G1BNB4</accession>
<dbReference type="Proteomes" id="UP000479710">
    <property type="component" value="Unassembled WGS sequence"/>
</dbReference>
<comment type="caution">
    <text evidence="2">The sequence shown here is derived from an EMBL/GenBank/DDBJ whole genome shotgun (WGS) entry which is preliminary data.</text>
</comment>
<evidence type="ECO:0000313" key="2">
    <source>
        <dbReference type="EMBL" id="KAF0889366.1"/>
    </source>
</evidence>
<keyword evidence="3" id="KW-1185">Reference proteome</keyword>
<name>A0A6G1BNB4_9ORYZ</name>
<sequence length="95" mass="9980">MAVGSMADGETGNGPTRWRRQPSRTGPAAADLVELPHLRCHSPGGRGWSRSAAAERPSPRSVDASVPPSSIENDIIHNVLPLDAVVAMTEADGEQ</sequence>